<organism evidence="2 3">
    <name type="scientific">Agrocybe chaxingu</name>
    <dbReference type="NCBI Taxonomy" id="84603"/>
    <lineage>
        <taxon>Eukaryota</taxon>
        <taxon>Fungi</taxon>
        <taxon>Dikarya</taxon>
        <taxon>Basidiomycota</taxon>
        <taxon>Agaricomycotina</taxon>
        <taxon>Agaricomycetes</taxon>
        <taxon>Agaricomycetidae</taxon>
        <taxon>Agaricales</taxon>
        <taxon>Agaricineae</taxon>
        <taxon>Strophariaceae</taxon>
        <taxon>Agrocybe</taxon>
    </lineage>
</organism>
<reference evidence="2" key="1">
    <citation type="submission" date="2022-07" db="EMBL/GenBank/DDBJ databases">
        <title>Genome Sequence of Agrocybe chaxingu.</title>
        <authorList>
            <person name="Buettner E."/>
        </authorList>
    </citation>
    <scope>NUCLEOTIDE SEQUENCE</scope>
    <source>
        <strain evidence="2">MP-N11</strain>
    </source>
</reference>
<evidence type="ECO:0000313" key="2">
    <source>
        <dbReference type="EMBL" id="KAJ3516120.1"/>
    </source>
</evidence>
<sequence>MITSQSQSLLGTPYIPDDDEIIQIKILLSDTDRKLEEIDAEMSRIMAVHAELEKQHERIKEDIRPYRQFISISRRLPDYILQQLFLCCLPERSGAIMKAKEPPLVFTLVCHRWWQLALSTPLLWASFYVPVPPAFDFIAYEPPHRGQEYENLLLAVIAKRVERIEVWSQRAQECPLAITLNNAPSYQVTYCDRILFAVLLLAKRWKHLEISAPVTNTLEHGERVYSKQITVNKATRNFEK</sequence>
<proteinExistence type="predicted"/>
<dbReference type="EMBL" id="JANKHO010000067">
    <property type="protein sequence ID" value="KAJ3516120.1"/>
    <property type="molecule type" value="Genomic_DNA"/>
</dbReference>
<dbReference type="AlphaFoldDB" id="A0A9W8N0A5"/>
<comment type="caution">
    <text evidence="2">The sequence shown here is derived from an EMBL/GenBank/DDBJ whole genome shotgun (WGS) entry which is preliminary data.</text>
</comment>
<dbReference type="OrthoDB" id="3365698at2759"/>
<accession>A0A9W8N0A5</accession>
<name>A0A9W8N0A5_9AGAR</name>
<evidence type="ECO:0000256" key="1">
    <source>
        <dbReference type="SAM" id="Coils"/>
    </source>
</evidence>
<gene>
    <name evidence="2" type="ORF">NLJ89_g1335</name>
</gene>
<keyword evidence="3" id="KW-1185">Reference proteome</keyword>
<evidence type="ECO:0000313" key="3">
    <source>
        <dbReference type="Proteomes" id="UP001148786"/>
    </source>
</evidence>
<evidence type="ECO:0008006" key="4">
    <source>
        <dbReference type="Google" id="ProtNLM"/>
    </source>
</evidence>
<dbReference type="Proteomes" id="UP001148786">
    <property type="component" value="Unassembled WGS sequence"/>
</dbReference>
<protein>
    <recommendedName>
        <fullName evidence="4">F-box domain-containing protein</fullName>
    </recommendedName>
</protein>
<keyword evidence="1" id="KW-0175">Coiled coil</keyword>
<feature type="coiled-coil region" evidence="1">
    <location>
        <begin position="35"/>
        <end position="62"/>
    </location>
</feature>